<reference evidence="1" key="1">
    <citation type="submission" date="2014-11" db="EMBL/GenBank/DDBJ databases">
        <authorList>
            <person name="Amaro Gonzalez C."/>
        </authorList>
    </citation>
    <scope>NUCLEOTIDE SEQUENCE</scope>
</reference>
<dbReference type="EMBL" id="GBXM01049276">
    <property type="protein sequence ID" value="JAH59301.1"/>
    <property type="molecule type" value="Transcribed_RNA"/>
</dbReference>
<evidence type="ECO:0000313" key="1">
    <source>
        <dbReference type="EMBL" id="JAH59301.1"/>
    </source>
</evidence>
<name>A0A0E9U0J6_ANGAN</name>
<sequence>MHSYHNPPEQKEKVHGIWKSGETLVAGIPWPDEPSQTW</sequence>
<dbReference type="AlphaFoldDB" id="A0A0E9U0J6"/>
<reference evidence="1" key="2">
    <citation type="journal article" date="2015" name="Fish Shellfish Immunol.">
        <title>Early steps in the European eel (Anguilla anguilla)-Vibrio vulnificus interaction in the gills: Role of the RtxA13 toxin.</title>
        <authorList>
            <person name="Callol A."/>
            <person name="Pajuelo D."/>
            <person name="Ebbesson L."/>
            <person name="Teles M."/>
            <person name="MacKenzie S."/>
            <person name="Amaro C."/>
        </authorList>
    </citation>
    <scope>NUCLEOTIDE SEQUENCE</scope>
</reference>
<organism evidence="1">
    <name type="scientific">Anguilla anguilla</name>
    <name type="common">European freshwater eel</name>
    <name type="synonym">Muraena anguilla</name>
    <dbReference type="NCBI Taxonomy" id="7936"/>
    <lineage>
        <taxon>Eukaryota</taxon>
        <taxon>Metazoa</taxon>
        <taxon>Chordata</taxon>
        <taxon>Craniata</taxon>
        <taxon>Vertebrata</taxon>
        <taxon>Euteleostomi</taxon>
        <taxon>Actinopterygii</taxon>
        <taxon>Neopterygii</taxon>
        <taxon>Teleostei</taxon>
        <taxon>Anguilliformes</taxon>
        <taxon>Anguillidae</taxon>
        <taxon>Anguilla</taxon>
    </lineage>
</organism>
<protein>
    <submittedName>
        <fullName evidence="1">Uncharacterized protein</fullName>
    </submittedName>
</protein>
<proteinExistence type="predicted"/>
<accession>A0A0E9U0J6</accession>